<evidence type="ECO:0000256" key="5">
    <source>
        <dbReference type="PIRSR" id="PIRSR637944-1"/>
    </source>
</evidence>
<dbReference type="PROSITE" id="PS51352">
    <property type="entry name" value="THIOREDOXIN_2"/>
    <property type="match status" value="1"/>
</dbReference>
<accession>A0A1Y2N5W6</accession>
<dbReference type="EMBL" id="MIGB01000004">
    <property type="protein sequence ID" value="OSY42852.1"/>
    <property type="molecule type" value="Genomic_DNA"/>
</dbReference>
<keyword evidence="1 6" id="KW-0575">Peroxidase</keyword>
<name>A0A1Y2N5W6_PSEAH</name>
<keyword evidence="3 6" id="KW-0560">Oxidoreductase</keyword>
<evidence type="ECO:0000313" key="9">
    <source>
        <dbReference type="EMBL" id="OSY42852.1"/>
    </source>
</evidence>
<dbReference type="InterPro" id="IPR036249">
    <property type="entry name" value="Thioredoxin-like_sf"/>
</dbReference>
<dbReference type="AlphaFoldDB" id="A0A1Y2N5W6"/>
<feature type="region of interest" description="Disordered" evidence="7">
    <location>
        <begin position="1"/>
        <end position="22"/>
    </location>
</feature>
<keyword evidence="4 6" id="KW-0676">Redox-active center</keyword>
<dbReference type="GO" id="GO:0045454">
    <property type="term" value="P:cell redox homeostasis"/>
    <property type="evidence" value="ECO:0007669"/>
    <property type="project" value="TreeGrafter"/>
</dbReference>
<comment type="caution">
    <text evidence="9">The sequence shown here is derived from an EMBL/GenBank/DDBJ whole genome shotgun (WGS) entry which is preliminary data.</text>
</comment>
<dbReference type="STRING" id="2074.BG845_01094"/>
<proteinExistence type="inferred from homology"/>
<evidence type="ECO:0000256" key="4">
    <source>
        <dbReference type="ARBA" id="ARBA00023284"/>
    </source>
</evidence>
<evidence type="ECO:0000256" key="2">
    <source>
        <dbReference type="ARBA" id="ARBA00022862"/>
    </source>
</evidence>
<dbReference type="GO" id="GO:0008379">
    <property type="term" value="F:thioredoxin peroxidase activity"/>
    <property type="evidence" value="ECO:0007669"/>
    <property type="project" value="InterPro"/>
</dbReference>
<evidence type="ECO:0000259" key="8">
    <source>
        <dbReference type="PROSITE" id="PS51352"/>
    </source>
</evidence>
<dbReference type="Proteomes" id="UP000194360">
    <property type="component" value="Unassembled WGS sequence"/>
</dbReference>
<comment type="catalytic activity">
    <reaction evidence="6">
        <text>a hydroperoxide + 2 glutathione = an alcohol + glutathione disulfide + H2O</text>
        <dbReference type="Rhea" id="RHEA:62632"/>
        <dbReference type="ChEBI" id="CHEBI:15377"/>
        <dbReference type="ChEBI" id="CHEBI:30879"/>
        <dbReference type="ChEBI" id="CHEBI:35924"/>
        <dbReference type="ChEBI" id="CHEBI:57925"/>
        <dbReference type="ChEBI" id="CHEBI:58297"/>
        <dbReference type="EC" id="1.11.1.27"/>
    </reaction>
</comment>
<comment type="similarity">
    <text evidence="6">Belongs to the peroxiredoxin family. Prx5 subfamily.</text>
</comment>
<dbReference type="GO" id="GO:0042744">
    <property type="term" value="P:hydrogen peroxide catabolic process"/>
    <property type="evidence" value="ECO:0007669"/>
    <property type="project" value="TreeGrafter"/>
</dbReference>
<evidence type="ECO:0000313" key="10">
    <source>
        <dbReference type="Proteomes" id="UP000194360"/>
    </source>
</evidence>
<evidence type="ECO:0000256" key="1">
    <source>
        <dbReference type="ARBA" id="ARBA00022559"/>
    </source>
</evidence>
<dbReference type="Pfam" id="PF08534">
    <property type="entry name" value="Redoxin"/>
    <property type="match status" value="1"/>
</dbReference>
<dbReference type="GO" id="GO:0005737">
    <property type="term" value="C:cytoplasm"/>
    <property type="evidence" value="ECO:0007669"/>
    <property type="project" value="TreeGrafter"/>
</dbReference>
<dbReference type="PANTHER" id="PTHR10430">
    <property type="entry name" value="PEROXIREDOXIN"/>
    <property type="match status" value="1"/>
</dbReference>
<evidence type="ECO:0000256" key="6">
    <source>
        <dbReference type="RuleBase" id="RU366011"/>
    </source>
</evidence>
<evidence type="ECO:0000256" key="7">
    <source>
        <dbReference type="SAM" id="MobiDB-lite"/>
    </source>
</evidence>
<dbReference type="EC" id="1.11.1.27" evidence="6"/>
<feature type="domain" description="Thioredoxin" evidence="8">
    <location>
        <begin position="3"/>
        <end position="161"/>
    </location>
</feature>
<dbReference type="GO" id="GO:0034599">
    <property type="term" value="P:cellular response to oxidative stress"/>
    <property type="evidence" value="ECO:0007669"/>
    <property type="project" value="InterPro"/>
</dbReference>
<dbReference type="InterPro" id="IPR013740">
    <property type="entry name" value="Redoxin"/>
</dbReference>
<dbReference type="CDD" id="cd03013">
    <property type="entry name" value="PRX5_like"/>
    <property type="match status" value="1"/>
</dbReference>
<dbReference type="InterPro" id="IPR013766">
    <property type="entry name" value="Thioredoxin_domain"/>
</dbReference>
<keyword evidence="10" id="KW-1185">Reference proteome</keyword>
<comment type="function">
    <text evidence="6">Thiol-specific peroxidase that catalyzes the reduction of hydrogen peroxide and organic hydroperoxides to water and alcohols, respectively. Plays a role in cell protection against oxidative stress by detoxifying peroxides.</text>
</comment>
<dbReference type="OrthoDB" id="9800621at2"/>
<dbReference type="InterPro" id="IPR037944">
    <property type="entry name" value="PRX5-like"/>
</dbReference>
<evidence type="ECO:0000256" key="3">
    <source>
        <dbReference type="ARBA" id="ARBA00023002"/>
    </source>
</evidence>
<dbReference type="Gene3D" id="3.40.30.10">
    <property type="entry name" value="Glutaredoxin"/>
    <property type="match status" value="1"/>
</dbReference>
<sequence>MALAAGDTVPDVQLMTPTADGPKPVQSATALGSGTVVLFGVPGAFTPACSDTHLPGFVLRADELKQKGVDTVACTAANDAFVLGAWAEARNVGDSVLMLADGNAEFATAAGLDMDGSKFGLGTRSKRYAAIVKDGVVQWIGVEDVPSSVDVSGVESVLKQL</sequence>
<protein>
    <recommendedName>
        <fullName evidence="6">Glutathione-dependent peroxiredoxin</fullName>
        <ecNumber evidence="6">1.11.1.27</ecNumber>
    </recommendedName>
</protein>
<dbReference type="PANTHER" id="PTHR10430:SF16">
    <property type="entry name" value="PEROXIREDOXIN-5, MITOCHONDRIAL"/>
    <property type="match status" value="1"/>
</dbReference>
<dbReference type="FunFam" id="3.40.30.10:FF:000020">
    <property type="entry name" value="Peroxiredoxin"/>
    <property type="match status" value="1"/>
</dbReference>
<keyword evidence="2 6" id="KW-0049">Antioxidant</keyword>
<dbReference type="RefSeq" id="WP_085911410.1">
    <property type="nucleotide sequence ID" value="NZ_AP018920.1"/>
</dbReference>
<feature type="active site" description="Cysteine sulfenic acid (-SOH) intermediate" evidence="5">
    <location>
        <position position="49"/>
    </location>
</feature>
<dbReference type="SUPFAM" id="SSF52833">
    <property type="entry name" value="Thioredoxin-like"/>
    <property type="match status" value="1"/>
</dbReference>
<organism evidence="9 10">
    <name type="scientific">Pseudonocardia autotrophica</name>
    <name type="common">Amycolata autotrophica</name>
    <name type="synonym">Nocardia autotrophica</name>
    <dbReference type="NCBI Taxonomy" id="2074"/>
    <lineage>
        <taxon>Bacteria</taxon>
        <taxon>Bacillati</taxon>
        <taxon>Actinomycetota</taxon>
        <taxon>Actinomycetes</taxon>
        <taxon>Pseudonocardiales</taxon>
        <taxon>Pseudonocardiaceae</taxon>
        <taxon>Pseudonocardia</taxon>
    </lineage>
</organism>
<gene>
    <name evidence="9" type="ORF">BG845_01094</name>
</gene>
<reference evidence="9 10" key="1">
    <citation type="submission" date="2016-09" db="EMBL/GenBank/DDBJ databases">
        <title>Pseudonocardia autotrophica DSM535, a candidate organism with high potential of specific P450 cytochromes.</title>
        <authorList>
            <person name="Grumaz C."/>
            <person name="Vainshtein Y."/>
            <person name="Kirstahler P."/>
            <person name="Sohn K."/>
        </authorList>
    </citation>
    <scope>NUCLEOTIDE SEQUENCE [LARGE SCALE GENOMIC DNA]</scope>
    <source>
        <strain evidence="9 10">DSM 535</strain>
    </source>
</reference>